<organism evidence="1 2">
    <name type="scientific">Trichogramma brassicae</name>
    <dbReference type="NCBI Taxonomy" id="86971"/>
    <lineage>
        <taxon>Eukaryota</taxon>
        <taxon>Metazoa</taxon>
        <taxon>Ecdysozoa</taxon>
        <taxon>Arthropoda</taxon>
        <taxon>Hexapoda</taxon>
        <taxon>Insecta</taxon>
        <taxon>Pterygota</taxon>
        <taxon>Neoptera</taxon>
        <taxon>Endopterygota</taxon>
        <taxon>Hymenoptera</taxon>
        <taxon>Apocrita</taxon>
        <taxon>Proctotrupomorpha</taxon>
        <taxon>Chalcidoidea</taxon>
        <taxon>Trichogrammatidae</taxon>
        <taxon>Trichogramma</taxon>
    </lineage>
</organism>
<dbReference type="AlphaFoldDB" id="A0A6H5IAW6"/>
<proteinExistence type="predicted"/>
<reference evidence="1 2" key="1">
    <citation type="submission" date="2020-02" db="EMBL/GenBank/DDBJ databases">
        <authorList>
            <person name="Ferguson B K."/>
        </authorList>
    </citation>
    <scope>NUCLEOTIDE SEQUENCE [LARGE SCALE GENOMIC DNA]</scope>
</reference>
<dbReference type="EMBL" id="CADCXV010000773">
    <property type="protein sequence ID" value="CAB0035153.1"/>
    <property type="molecule type" value="Genomic_DNA"/>
</dbReference>
<gene>
    <name evidence="1" type="ORF">TBRA_LOCUS7051</name>
</gene>
<protein>
    <submittedName>
        <fullName evidence="1">Uncharacterized protein</fullName>
    </submittedName>
</protein>
<sequence length="92" mass="10035">MPENPMIPIGFFQLDIGLAARRAAGRQQQGCALRVAVVQLLPLRLALPRTFIHDYDEIEASPESNVAGPRDLGLVAVHRGVDPSTVSNFIKM</sequence>
<evidence type="ECO:0000313" key="2">
    <source>
        <dbReference type="Proteomes" id="UP000479190"/>
    </source>
</evidence>
<keyword evidence="2" id="KW-1185">Reference proteome</keyword>
<dbReference type="Proteomes" id="UP000479190">
    <property type="component" value="Unassembled WGS sequence"/>
</dbReference>
<accession>A0A6H5IAW6</accession>
<name>A0A6H5IAW6_9HYME</name>
<evidence type="ECO:0000313" key="1">
    <source>
        <dbReference type="EMBL" id="CAB0035153.1"/>
    </source>
</evidence>